<dbReference type="UniPathway" id="UPA00113">
    <property type="reaction ID" value="UER00529"/>
</dbReference>
<evidence type="ECO:0000313" key="3">
    <source>
        <dbReference type="EMBL" id="RSH83875.1"/>
    </source>
</evidence>
<evidence type="ECO:0000259" key="2">
    <source>
        <dbReference type="PROSITE" id="PS51186"/>
    </source>
</evidence>
<keyword evidence="4" id="KW-1185">Reference proteome</keyword>
<feature type="region of interest" description="Disordered" evidence="1">
    <location>
        <begin position="64"/>
        <end position="85"/>
    </location>
</feature>
<reference evidence="3 4" key="1">
    <citation type="submission" date="2018-11" db="EMBL/GenBank/DDBJ databases">
        <title>Genome sequence of Saitozyma podzolica DSM 27192.</title>
        <authorList>
            <person name="Aliyu H."/>
            <person name="Gorte O."/>
            <person name="Ochsenreither K."/>
        </authorList>
    </citation>
    <scope>NUCLEOTIDE SEQUENCE [LARGE SCALE GENOMIC DNA]</scope>
    <source>
        <strain evidence="3 4">DSM 27192</strain>
    </source>
</reference>
<dbReference type="AlphaFoldDB" id="A0A427XYT4"/>
<feature type="compositionally biased region" description="Polar residues" evidence="1">
    <location>
        <begin position="67"/>
        <end position="84"/>
    </location>
</feature>
<accession>A0A427XYT4</accession>
<dbReference type="GO" id="GO:0016747">
    <property type="term" value="F:acyltransferase activity, transferring groups other than amino-acyl groups"/>
    <property type="evidence" value="ECO:0007669"/>
    <property type="project" value="InterPro"/>
</dbReference>
<protein>
    <recommendedName>
        <fullName evidence="2">N-acetyltransferase domain-containing protein</fullName>
    </recommendedName>
</protein>
<comment type="caution">
    <text evidence="3">The sequence shown here is derived from an EMBL/GenBank/DDBJ whole genome shotgun (WGS) entry which is preliminary data.</text>
</comment>
<dbReference type="PROSITE" id="PS51186">
    <property type="entry name" value="GNAT"/>
    <property type="match status" value="1"/>
</dbReference>
<dbReference type="SUPFAM" id="SSF55729">
    <property type="entry name" value="Acyl-CoA N-acyltransferases (Nat)"/>
    <property type="match status" value="1"/>
</dbReference>
<dbReference type="Pfam" id="PF13508">
    <property type="entry name" value="Acetyltransf_7"/>
    <property type="match status" value="1"/>
</dbReference>
<organism evidence="3 4">
    <name type="scientific">Saitozyma podzolica</name>
    <dbReference type="NCBI Taxonomy" id="1890683"/>
    <lineage>
        <taxon>Eukaryota</taxon>
        <taxon>Fungi</taxon>
        <taxon>Dikarya</taxon>
        <taxon>Basidiomycota</taxon>
        <taxon>Agaricomycotina</taxon>
        <taxon>Tremellomycetes</taxon>
        <taxon>Tremellales</taxon>
        <taxon>Trimorphomycetaceae</taxon>
        <taxon>Saitozyma</taxon>
    </lineage>
</organism>
<dbReference type="EMBL" id="RSCD01000023">
    <property type="protein sequence ID" value="RSH83875.1"/>
    <property type="molecule type" value="Genomic_DNA"/>
</dbReference>
<proteinExistence type="predicted"/>
<dbReference type="Proteomes" id="UP000279259">
    <property type="component" value="Unassembled WGS sequence"/>
</dbReference>
<feature type="domain" description="N-acetyltransferase" evidence="2">
    <location>
        <begin position="12"/>
        <end position="186"/>
    </location>
</feature>
<dbReference type="InterPro" id="IPR016181">
    <property type="entry name" value="Acyl_CoA_acyltransferase"/>
</dbReference>
<dbReference type="Gene3D" id="3.40.630.30">
    <property type="match status" value="1"/>
</dbReference>
<name>A0A427XYT4_9TREE</name>
<evidence type="ECO:0000256" key="1">
    <source>
        <dbReference type="SAM" id="MobiDB-lite"/>
    </source>
</evidence>
<evidence type="ECO:0000313" key="4">
    <source>
        <dbReference type="Proteomes" id="UP000279259"/>
    </source>
</evidence>
<dbReference type="STRING" id="1890683.A0A427XYT4"/>
<dbReference type="CDD" id="cd04301">
    <property type="entry name" value="NAT_SF"/>
    <property type="match status" value="1"/>
</dbReference>
<dbReference type="InterPro" id="IPR000182">
    <property type="entry name" value="GNAT_dom"/>
</dbReference>
<gene>
    <name evidence="3" type="ORF">EHS25_005490</name>
</gene>
<sequence>MAASVGAQRPRFRVKVAASQDEWEACLDVRMEVFVVEQGFSADDEVDQYDPISRNFLLVVESPSPPDTATSSLTPVEGGTTSKPVGTVRLTPSLGKVSRLAVLSDYRVYGFGRELMRAAMDYARTLQDDELTKVVRSREDGATVVPLKLHSQLQVIPWYQKLGFKPEGELFDEDGAPHQKMVCEVEVVSSA</sequence>
<dbReference type="OrthoDB" id="329272at2759"/>
<dbReference type="GO" id="GO:0006048">
    <property type="term" value="P:UDP-N-acetylglucosamine biosynthetic process"/>
    <property type="evidence" value="ECO:0007669"/>
    <property type="project" value="UniProtKB-UniPathway"/>
</dbReference>